<dbReference type="InterPro" id="IPR002052">
    <property type="entry name" value="DNA_methylase_N6_adenine_CS"/>
</dbReference>
<protein>
    <recommendedName>
        <fullName evidence="4">DNA methylase N-4/N-6 domain-containing protein</fullName>
    </recommendedName>
</protein>
<dbReference type="PRINTS" id="PR00508">
    <property type="entry name" value="S21N4MTFRASE"/>
</dbReference>
<comment type="caution">
    <text evidence="5">The sequence shown here is derived from an EMBL/GenBank/DDBJ whole genome shotgun (WGS) entry which is preliminary data.</text>
</comment>
<dbReference type="InterPro" id="IPR002941">
    <property type="entry name" value="DNA_methylase_N4/N6"/>
</dbReference>
<evidence type="ECO:0000256" key="3">
    <source>
        <dbReference type="ARBA" id="ARBA00022679"/>
    </source>
</evidence>
<name>A0A0F9EYS4_9ZZZZ</name>
<organism evidence="5">
    <name type="scientific">marine sediment metagenome</name>
    <dbReference type="NCBI Taxonomy" id="412755"/>
    <lineage>
        <taxon>unclassified sequences</taxon>
        <taxon>metagenomes</taxon>
        <taxon>ecological metagenomes</taxon>
    </lineage>
</organism>
<reference evidence="5" key="1">
    <citation type="journal article" date="2015" name="Nature">
        <title>Complex archaea that bridge the gap between prokaryotes and eukaryotes.</title>
        <authorList>
            <person name="Spang A."/>
            <person name="Saw J.H."/>
            <person name="Jorgensen S.L."/>
            <person name="Zaremba-Niedzwiedzka K."/>
            <person name="Martijn J."/>
            <person name="Lind A.E."/>
            <person name="van Eijk R."/>
            <person name="Schleper C."/>
            <person name="Guy L."/>
            <person name="Ettema T.J."/>
        </authorList>
    </citation>
    <scope>NUCLEOTIDE SEQUENCE</scope>
</reference>
<gene>
    <name evidence="5" type="ORF">LCGC14_2095780</name>
</gene>
<dbReference type="AlphaFoldDB" id="A0A0F9EYS4"/>
<dbReference type="EMBL" id="LAZR01025620">
    <property type="protein sequence ID" value="KKL71351.1"/>
    <property type="molecule type" value="Genomic_DNA"/>
</dbReference>
<dbReference type="InterPro" id="IPR001091">
    <property type="entry name" value="RM_Methyltransferase"/>
</dbReference>
<dbReference type="GO" id="GO:0032259">
    <property type="term" value="P:methylation"/>
    <property type="evidence" value="ECO:0007669"/>
    <property type="project" value="UniProtKB-KW"/>
</dbReference>
<dbReference type="GO" id="GO:0008170">
    <property type="term" value="F:N-methyltransferase activity"/>
    <property type="evidence" value="ECO:0007669"/>
    <property type="project" value="InterPro"/>
</dbReference>
<dbReference type="Pfam" id="PF01555">
    <property type="entry name" value="N6_N4_Mtase"/>
    <property type="match status" value="1"/>
</dbReference>
<evidence type="ECO:0000313" key="5">
    <source>
        <dbReference type="EMBL" id="KKL71351.1"/>
    </source>
</evidence>
<sequence length="381" mass="44115">MIKPESKALVVTAKAQLPTTVLALRKYTLITRERINAHKVQISAIKKMGLSKSVYEQKMTEAQYMSETVLYAEAKMGELLEDIPSAQGMGGGKGKKKLRFTNETKLTPLQKTGISRRDRGFAKTLADNKDTIEEVVEEEVNKGKLPTREKVIKKIRENKTKKDRETMMRRSKLYKDEIFPVIHDDFYSYCMKNIKPNSIDHIITDPPYPRKFLPLWSQLGEVAKRVLKPSGFCIAYTGVYYLPDVLNRMGEHLEYYWQMCMKLRGKHATVFQRNIYQQYRSIIIFQKPPIKKQRFMTVDFFESDLKEEKALHSWQQAIKGFEVLLEKFTMPKQIILEPFAGAGTVGVACMKKNKKCILIEKDKNSVKIIKGRLNDTLKEIK</sequence>
<keyword evidence="3" id="KW-0808">Transferase</keyword>
<dbReference type="SUPFAM" id="SSF53335">
    <property type="entry name" value="S-adenosyl-L-methionine-dependent methyltransferases"/>
    <property type="match status" value="1"/>
</dbReference>
<dbReference type="PROSITE" id="PS00092">
    <property type="entry name" value="N6_MTASE"/>
    <property type="match status" value="1"/>
</dbReference>
<dbReference type="Gene3D" id="3.40.50.150">
    <property type="entry name" value="Vaccinia Virus protein VP39"/>
    <property type="match status" value="1"/>
</dbReference>
<proteinExistence type="inferred from homology"/>
<evidence type="ECO:0000256" key="2">
    <source>
        <dbReference type="ARBA" id="ARBA00022603"/>
    </source>
</evidence>
<evidence type="ECO:0000256" key="1">
    <source>
        <dbReference type="ARBA" id="ARBA00006594"/>
    </source>
</evidence>
<keyword evidence="2" id="KW-0489">Methyltransferase</keyword>
<accession>A0A0F9EYS4</accession>
<feature type="domain" description="DNA methylase N-4/N-6" evidence="4">
    <location>
        <begin position="199"/>
        <end position="370"/>
    </location>
</feature>
<comment type="similarity">
    <text evidence="1">Belongs to the N(4)/N(6)-methyltransferase family.</text>
</comment>
<evidence type="ECO:0000259" key="4">
    <source>
        <dbReference type="Pfam" id="PF01555"/>
    </source>
</evidence>
<dbReference type="InterPro" id="IPR029063">
    <property type="entry name" value="SAM-dependent_MTases_sf"/>
</dbReference>
<dbReference type="GO" id="GO:0003677">
    <property type="term" value="F:DNA binding"/>
    <property type="evidence" value="ECO:0007669"/>
    <property type="project" value="InterPro"/>
</dbReference>